<evidence type="ECO:0000256" key="4">
    <source>
        <dbReference type="ARBA" id="ARBA00022833"/>
    </source>
</evidence>
<dbReference type="PANTHER" id="PTHR46233:SF3">
    <property type="entry name" value="HYDROXYACYLGLUTATHIONE HYDROLASE GLOC"/>
    <property type="match status" value="1"/>
</dbReference>
<dbReference type="InterPro" id="IPR036866">
    <property type="entry name" value="RibonucZ/Hydroxyglut_hydro"/>
</dbReference>
<evidence type="ECO:0000313" key="6">
    <source>
        <dbReference type="EMBL" id="MDW5594560.1"/>
    </source>
</evidence>
<dbReference type="SMART" id="SM00849">
    <property type="entry name" value="Lactamase_B"/>
    <property type="match status" value="1"/>
</dbReference>
<name>A0ABU4HPR9_9ACTN</name>
<evidence type="ECO:0000259" key="5">
    <source>
        <dbReference type="SMART" id="SM00849"/>
    </source>
</evidence>
<evidence type="ECO:0000256" key="2">
    <source>
        <dbReference type="ARBA" id="ARBA00022723"/>
    </source>
</evidence>
<comment type="cofactor">
    <cofactor evidence="1">
        <name>Zn(2+)</name>
        <dbReference type="ChEBI" id="CHEBI:29105"/>
    </cofactor>
</comment>
<accession>A0ABU4HPR9</accession>
<dbReference type="CDD" id="cd06262">
    <property type="entry name" value="metallo-hydrolase-like_MBL-fold"/>
    <property type="match status" value="1"/>
</dbReference>
<sequence>MILERTMSDDFLTNTYLVADGPGGSAVLIDAGGRLAPLLDAIERERLTLVSILLTHHHWDHVSDLDAVLERFPGTPVLIHANERALVPQATGELVPGEPLSVGGLRIDPLHTPGHTSGMVSLLVSDGHQQALFTGDTLFKGSVGGVRGPDHTTYADIKSSIMDTLLRLPADTPVHPGHTEPTSVGAELESNRFVRVWNGVDPEGSQPCTALGEPATLILLGDDYDGGYKAWVRWPDGSDDIVPGSKVETAS</sequence>
<proteinExistence type="predicted"/>
<dbReference type="RefSeq" id="WP_318596831.1">
    <property type="nucleotide sequence ID" value="NZ_JAWSTH010000018.1"/>
</dbReference>
<evidence type="ECO:0000256" key="1">
    <source>
        <dbReference type="ARBA" id="ARBA00001947"/>
    </source>
</evidence>
<keyword evidence="4" id="KW-0862">Zinc</keyword>
<organism evidence="6 7">
    <name type="scientific">Conexibacter stalactiti</name>
    <dbReference type="NCBI Taxonomy" id="1940611"/>
    <lineage>
        <taxon>Bacteria</taxon>
        <taxon>Bacillati</taxon>
        <taxon>Actinomycetota</taxon>
        <taxon>Thermoleophilia</taxon>
        <taxon>Solirubrobacterales</taxon>
        <taxon>Conexibacteraceae</taxon>
        <taxon>Conexibacter</taxon>
    </lineage>
</organism>
<feature type="domain" description="Metallo-beta-lactamase" evidence="5">
    <location>
        <begin position="12"/>
        <end position="178"/>
    </location>
</feature>
<comment type="caution">
    <text evidence="6">The sequence shown here is derived from an EMBL/GenBank/DDBJ whole genome shotgun (WGS) entry which is preliminary data.</text>
</comment>
<evidence type="ECO:0000313" key="7">
    <source>
        <dbReference type="Proteomes" id="UP001284601"/>
    </source>
</evidence>
<dbReference type="SUPFAM" id="SSF56281">
    <property type="entry name" value="Metallo-hydrolase/oxidoreductase"/>
    <property type="match status" value="1"/>
</dbReference>
<dbReference type="Pfam" id="PF00753">
    <property type="entry name" value="Lactamase_B"/>
    <property type="match status" value="1"/>
</dbReference>
<keyword evidence="7" id="KW-1185">Reference proteome</keyword>
<dbReference type="Gene3D" id="3.60.15.10">
    <property type="entry name" value="Ribonuclease Z/Hydroxyacylglutathione hydrolase-like"/>
    <property type="match status" value="1"/>
</dbReference>
<dbReference type="Proteomes" id="UP001284601">
    <property type="component" value="Unassembled WGS sequence"/>
</dbReference>
<dbReference type="EMBL" id="JAWSTH010000018">
    <property type="protein sequence ID" value="MDW5594560.1"/>
    <property type="molecule type" value="Genomic_DNA"/>
</dbReference>
<gene>
    <name evidence="6" type="ORF">R7226_09445</name>
</gene>
<dbReference type="InterPro" id="IPR001279">
    <property type="entry name" value="Metallo-B-lactamas"/>
</dbReference>
<protein>
    <submittedName>
        <fullName evidence="6">MBL fold metallo-hydrolase</fullName>
    </submittedName>
</protein>
<keyword evidence="2" id="KW-0479">Metal-binding</keyword>
<dbReference type="PANTHER" id="PTHR46233">
    <property type="entry name" value="HYDROXYACYLGLUTATHIONE HYDROLASE GLOC"/>
    <property type="match status" value="1"/>
</dbReference>
<evidence type="ECO:0000256" key="3">
    <source>
        <dbReference type="ARBA" id="ARBA00022801"/>
    </source>
</evidence>
<reference evidence="7" key="1">
    <citation type="submission" date="2023-07" db="EMBL/GenBank/DDBJ databases">
        <title>Conexibacter stalactiti sp. nov., isolated from stalactites in a lava cave and emended description of the genus Conexibacter.</title>
        <authorList>
            <person name="Lee S.D."/>
        </authorList>
    </citation>
    <scope>NUCLEOTIDE SEQUENCE [LARGE SCALE GENOMIC DNA]</scope>
    <source>
        <strain evidence="7">KCTC 39840</strain>
    </source>
</reference>
<keyword evidence="3" id="KW-0378">Hydrolase</keyword>
<dbReference type="InterPro" id="IPR051453">
    <property type="entry name" value="MBL_Glyoxalase_II"/>
</dbReference>